<protein>
    <submittedName>
        <fullName evidence="1">Uncharacterized protein</fullName>
    </submittedName>
</protein>
<dbReference type="AlphaFoldDB" id="A0AAD5RDW0"/>
<keyword evidence="2" id="KW-1185">Reference proteome</keyword>
<dbReference type="Proteomes" id="UP001196413">
    <property type="component" value="Unassembled WGS sequence"/>
</dbReference>
<accession>A0AAD5RDW0</accession>
<organism evidence="1 2">
    <name type="scientific">Parelaphostrongylus tenuis</name>
    <name type="common">Meningeal worm</name>
    <dbReference type="NCBI Taxonomy" id="148309"/>
    <lineage>
        <taxon>Eukaryota</taxon>
        <taxon>Metazoa</taxon>
        <taxon>Ecdysozoa</taxon>
        <taxon>Nematoda</taxon>
        <taxon>Chromadorea</taxon>
        <taxon>Rhabditida</taxon>
        <taxon>Rhabditina</taxon>
        <taxon>Rhabditomorpha</taxon>
        <taxon>Strongyloidea</taxon>
        <taxon>Metastrongylidae</taxon>
        <taxon>Parelaphostrongylus</taxon>
    </lineage>
</organism>
<sequence length="77" mass="8790">MDGELVPVLQIDTKKSPFYTAQPVLAFIQECGEGRNPEETMKIAKFRERVARELRGKISVIWPIFHLLCVNRGNSCN</sequence>
<dbReference type="EMBL" id="JAHQIW010007477">
    <property type="protein sequence ID" value="KAJ1374650.1"/>
    <property type="molecule type" value="Genomic_DNA"/>
</dbReference>
<name>A0AAD5RDW0_PARTN</name>
<evidence type="ECO:0000313" key="2">
    <source>
        <dbReference type="Proteomes" id="UP001196413"/>
    </source>
</evidence>
<evidence type="ECO:0000313" key="1">
    <source>
        <dbReference type="EMBL" id="KAJ1374650.1"/>
    </source>
</evidence>
<gene>
    <name evidence="1" type="ORF">KIN20_037382</name>
</gene>
<comment type="caution">
    <text evidence="1">The sequence shown here is derived from an EMBL/GenBank/DDBJ whole genome shotgun (WGS) entry which is preliminary data.</text>
</comment>
<proteinExistence type="predicted"/>
<reference evidence="1" key="1">
    <citation type="submission" date="2021-06" db="EMBL/GenBank/DDBJ databases">
        <title>Parelaphostrongylus tenuis whole genome reference sequence.</title>
        <authorList>
            <person name="Garwood T.J."/>
            <person name="Larsen P.A."/>
            <person name="Fountain-Jones N.M."/>
            <person name="Garbe J.R."/>
            <person name="Macchietto M.G."/>
            <person name="Kania S.A."/>
            <person name="Gerhold R.W."/>
            <person name="Richards J.E."/>
            <person name="Wolf T.M."/>
        </authorList>
    </citation>
    <scope>NUCLEOTIDE SEQUENCE</scope>
    <source>
        <strain evidence="1">MNPRO001-30</strain>
        <tissue evidence="1">Meninges</tissue>
    </source>
</reference>